<comment type="pathway">
    <text evidence="2">Bacterial outer membrane biogenesis; lipopolysaccharide biosynthesis.</text>
</comment>
<evidence type="ECO:0000256" key="4">
    <source>
        <dbReference type="ARBA" id="ARBA00010499"/>
    </source>
</evidence>
<dbReference type="NCBIfam" id="NF003543">
    <property type="entry name" value="PRK05198.1"/>
    <property type="match status" value="1"/>
</dbReference>
<dbReference type="InterPro" id="IPR006218">
    <property type="entry name" value="DAHP1/KDSA"/>
</dbReference>
<name>A0A7V5NYW4_9BACT</name>
<dbReference type="Gene3D" id="3.20.20.70">
    <property type="entry name" value="Aldolase class I"/>
    <property type="match status" value="1"/>
</dbReference>
<dbReference type="HAMAP" id="MF_00056">
    <property type="entry name" value="KDO8P_synth"/>
    <property type="match status" value="1"/>
</dbReference>
<evidence type="ECO:0000256" key="5">
    <source>
        <dbReference type="ARBA" id="ARBA00022490"/>
    </source>
</evidence>
<keyword evidence="5 8" id="KW-0963">Cytoplasm</keyword>
<protein>
    <recommendedName>
        <fullName evidence="8">2-dehydro-3-deoxyphosphooctonate aldolase</fullName>
        <ecNumber evidence="8">2.5.1.55</ecNumber>
    </recommendedName>
    <alternativeName>
        <fullName evidence="8">3-deoxy-D-manno-octulosonic acid 8-phosphate synthase</fullName>
    </alternativeName>
    <alternativeName>
        <fullName evidence="8">KDO-8-phosphate synthase</fullName>
        <shortName evidence="8">KDO 8-P synthase</shortName>
        <shortName evidence="8">KDOPS</shortName>
    </alternativeName>
    <alternativeName>
        <fullName evidence="8">Phospho-2-dehydro-3-deoxyoctonate aldolase</fullName>
    </alternativeName>
</protein>
<evidence type="ECO:0000313" key="10">
    <source>
        <dbReference type="EMBL" id="HHI96621.1"/>
    </source>
</evidence>
<sequence>MEVTPVKIGSFEAGRGVPLLIAGPCVLESLDIALTCARFMAEAAREYGFFYVFKSSFDKANRTSLSSYRGPGLEAGLKMLARVKEEVKVPVTSDIHEPWQAEPAAAVLDLIQIPAFLCRQTDLIVAAAKTGKPVNIKKGQFVSPWDMYYAVEKARAAGAAGVMLTERGYTFGYRNLVVDMRSFPIMRSFGVPVIFDATHSVQLPGGGQGVSAGEREFVAPLARAAVATGVDGIFMEVHPAPETALCDGPNSLPLPEAKKLLRVLKDLYRVIIDHGYLS</sequence>
<dbReference type="SUPFAM" id="SSF51569">
    <property type="entry name" value="Aldolase"/>
    <property type="match status" value="1"/>
</dbReference>
<evidence type="ECO:0000256" key="8">
    <source>
        <dbReference type="HAMAP-Rule" id="MF_00056"/>
    </source>
</evidence>
<dbReference type="InterPro" id="IPR013785">
    <property type="entry name" value="Aldolase_TIM"/>
</dbReference>
<comment type="catalytic activity">
    <reaction evidence="7 8">
        <text>D-arabinose 5-phosphate + phosphoenolpyruvate + H2O = 3-deoxy-alpha-D-manno-2-octulosonate-8-phosphate + phosphate</text>
        <dbReference type="Rhea" id="RHEA:14053"/>
        <dbReference type="ChEBI" id="CHEBI:15377"/>
        <dbReference type="ChEBI" id="CHEBI:43474"/>
        <dbReference type="ChEBI" id="CHEBI:57693"/>
        <dbReference type="ChEBI" id="CHEBI:58702"/>
        <dbReference type="ChEBI" id="CHEBI:85985"/>
        <dbReference type="EC" id="2.5.1.55"/>
    </reaction>
</comment>
<comment type="pathway">
    <text evidence="3 8">Carbohydrate biosynthesis; 3-deoxy-D-manno-octulosonate biosynthesis; 3-deoxy-D-manno-octulosonate from D-ribulose 5-phosphate: step 2/3.</text>
</comment>
<reference evidence="10" key="1">
    <citation type="journal article" date="2020" name="mSystems">
        <title>Genome- and Community-Level Interaction Insights into Carbon Utilization and Element Cycling Functions of Hydrothermarchaeota in Hydrothermal Sediment.</title>
        <authorList>
            <person name="Zhou Z."/>
            <person name="Liu Y."/>
            <person name="Xu W."/>
            <person name="Pan J."/>
            <person name="Luo Z.H."/>
            <person name="Li M."/>
        </authorList>
    </citation>
    <scope>NUCLEOTIDE SEQUENCE [LARGE SCALE GENOMIC DNA]</scope>
    <source>
        <strain evidence="10">HyVt-533</strain>
    </source>
</reference>
<proteinExistence type="inferred from homology"/>
<organism evidence="10">
    <name type="scientific">Thermodesulfatator atlanticus</name>
    <dbReference type="NCBI Taxonomy" id="501497"/>
    <lineage>
        <taxon>Bacteria</taxon>
        <taxon>Pseudomonadati</taxon>
        <taxon>Thermodesulfobacteriota</taxon>
        <taxon>Thermodesulfobacteria</taxon>
        <taxon>Thermodesulfobacteriales</taxon>
        <taxon>Thermodesulfatatoraceae</taxon>
        <taxon>Thermodesulfatator</taxon>
    </lineage>
</organism>
<dbReference type="GO" id="GO:0019294">
    <property type="term" value="P:keto-3-deoxy-D-manno-octulosonic acid biosynthetic process"/>
    <property type="evidence" value="ECO:0007669"/>
    <property type="project" value="UniProtKB-UniRule"/>
</dbReference>
<gene>
    <name evidence="8" type="primary">kdsA</name>
    <name evidence="10" type="ORF">ENJ96_02090</name>
</gene>
<accession>A0A7V5NYW4</accession>
<dbReference type="UniPathway" id="UPA00357">
    <property type="reaction ID" value="UER00474"/>
</dbReference>
<dbReference type="NCBIfam" id="TIGR01362">
    <property type="entry name" value="KDO8P_synth"/>
    <property type="match status" value="1"/>
</dbReference>
<comment type="similarity">
    <text evidence="4 8">Belongs to the KdsA family.</text>
</comment>
<dbReference type="GO" id="GO:0008676">
    <property type="term" value="F:3-deoxy-8-phosphooctulonate synthase activity"/>
    <property type="evidence" value="ECO:0007669"/>
    <property type="project" value="UniProtKB-UniRule"/>
</dbReference>
<dbReference type="GO" id="GO:0005737">
    <property type="term" value="C:cytoplasm"/>
    <property type="evidence" value="ECO:0007669"/>
    <property type="project" value="UniProtKB-SubCell"/>
</dbReference>
<dbReference type="PANTHER" id="PTHR21057">
    <property type="entry name" value="PHOSPHO-2-DEHYDRO-3-DEOXYHEPTONATE ALDOLASE"/>
    <property type="match status" value="1"/>
</dbReference>
<evidence type="ECO:0000259" key="9">
    <source>
        <dbReference type="Pfam" id="PF00793"/>
    </source>
</evidence>
<evidence type="ECO:0000256" key="1">
    <source>
        <dbReference type="ARBA" id="ARBA00004496"/>
    </source>
</evidence>
<dbReference type="EC" id="2.5.1.55" evidence="8"/>
<keyword evidence="6 8" id="KW-0808">Transferase</keyword>
<keyword evidence="8" id="KW-0448">Lipopolysaccharide biosynthesis</keyword>
<evidence type="ECO:0000256" key="7">
    <source>
        <dbReference type="ARBA" id="ARBA00049112"/>
    </source>
</evidence>
<evidence type="ECO:0000256" key="3">
    <source>
        <dbReference type="ARBA" id="ARBA00004845"/>
    </source>
</evidence>
<evidence type="ECO:0000256" key="6">
    <source>
        <dbReference type="ARBA" id="ARBA00022679"/>
    </source>
</evidence>
<evidence type="ECO:0000256" key="2">
    <source>
        <dbReference type="ARBA" id="ARBA00004756"/>
    </source>
</evidence>
<dbReference type="EMBL" id="DROK01000060">
    <property type="protein sequence ID" value="HHI96621.1"/>
    <property type="molecule type" value="Genomic_DNA"/>
</dbReference>
<comment type="caution">
    <text evidence="10">The sequence shown here is derived from an EMBL/GenBank/DDBJ whole genome shotgun (WGS) entry which is preliminary data.</text>
</comment>
<comment type="subcellular location">
    <subcellularLocation>
        <location evidence="1 8">Cytoplasm</location>
    </subcellularLocation>
</comment>
<dbReference type="InterPro" id="IPR006269">
    <property type="entry name" value="KDO8P_synthase"/>
</dbReference>
<dbReference type="Pfam" id="PF00793">
    <property type="entry name" value="DAHP_synth_1"/>
    <property type="match status" value="1"/>
</dbReference>
<dbReference type="AlphaFoldDB" id="A0A7V5NYW4"/>
<dbReference type="Proteomes" id="UP000886101">
    <property type="component" value="Unassembled WGS sequence"/>
</dbReference>
<feature type="domain" description="DAHP synthetase I/KDSA" evidence="9">
    <location>
        <begin position="11"/>
        <end position="267"/>
    </location>
</feature>
<dbReference type="UniPathway" id="UPA00030"/>